<keyword evidence="7" id="KW-1185">Reference proteome</keyword>
<dbReference type="InterPro" id="IPR051120">
    <property type="entry name" value="ABC_AA/LPS_Transport"/>
</dbReference>
<dbReference type="PANTHER" id="PTHR45772">
    <property type="entry name" value="CONSERVED COMPONENT OF ABC TRANSPORTER FOR NATURAL AMINO ACIDS-RELATED"/>
    <property type="match status" value="1"/>
</dbReference>
<evidence type="ECO:0000259" key="5">
    <source>
        <dbReference type="PROSITE" id="PS50893"/>
    </source>
</evidence>
<organism evidence="6 7">
    <name type="scientific">Catenulispora subtropica</name>
    <dbReference type="NCBI Taxonomy" id="450798"/>
    <lineage>
        <taxon>Bacteria</taxon>
        <taxon>Bacillati</taxon>
        <taxon>Actinomycetota</taxon>
        <taxon>Actinomycetes</taxon>
        <taxon>Catenulisporales</taxon>
        <taxon>Catenulisporaceae</taxon>
        <taxon>Catenulispora</taxon>
    </lineage>
</organism>
<evidence type="ECO:0000256" key="2">
    <source>
        <dbReference type="ARBA" id="ARBA00022741"/>
    </source>
</evidence>
<dbReference type="InterPro" id="IPR032823">
    <property type="entry name" value="BCA_ABC_TP_C"/>
</dbReference>
<dbReference type="EMBL" id="BAAAQM010000068">
    <property type="protein sequence ID" value="GAA2000464.1"/>
    <property type="molecule type" value="Genomic_DNA"/>
</dbReference>
<evidence type="ECO:0000313" key="7">
    <source>
        <dbReference type="Proteomes" id="UP001499854"/>
    </source>
</evidence>
<evidence type="ECO:0000256" key="3">
    <source>
        <dbReference type="ARBA" id="ARBA00022840"/>
    </source>
</evidence>
<keyword evidence="3 6" id="KW-0067">ATP-binding</keyword>
<dbReference type="RefSeq" id="WP_344662187.1">
    <property type="nucleotide sequence ID" value="NZ_BAAAQM010000068.1"/>
</dbReference>
<dbReference type="Gene3D" id="3.40.50.300">
    <property type="entry name" value="P-loop containing nucleotide triphosphate hydrolases"/>
    <property type="match status" value="1"/>
</dbReference>
<accession>A0ABP5ENP0</accession>
<proteinExistence type="predicted"/>
<dbReference type="PANTHER" id="PTHR45772:SF1">
    <property type="entry name" value="ABC TRANSPORTER ATP-BINDING PROTEIN"/>
    <property type="match status" value="1"/>
</dbReference>
<dbReference type="InterPro" id="IPR003593">
    <property type="entry name" value="AAA+_ATPase"/>
</dbReference>
<evidence type="ECO:0000256" key="1">
    <source>
        <dbReference type="ARBA" id="ARBA00022448"/>
    </source>
</evidence>
<evidence type="ECO:0000256" key="4">
    <source>
        <dbReference type="SAM" id="MobiDB-lite"/>
    </source>
</evidence>
<keyword evidence="1" id="KW-0813">Transport</keyword>
<sequence>MTRLEVQDVTVRFGGVTAVNEATITADGGQVTALIGPNGAGKTTLFNVITGLQKPTAGRVFLNGNDITHTPTHRRARHGIARTFQRLEAFGSLTVEENIRVAADAIRSKNAKPARVTRELIGRIGLERYAGTRADAVPTGVARLVELARALAIDPALLLLDEPSSGLSEAETETFGDLLRDLAAQGRAVLIVEHDMPLIMRVSDRIHVLDRGILIATGTPAEVQADPLVRKAYLGEDEAPEAGPAPDATLVMPAVDEELPPPLPKGGGPESVERENGVLESGGPESGSWF</sequence>
<feature type="region of interest" description="Disordered" evidence="4">
    <location>
        <begin position="238"/>
        <end position="290"/>
    </location>
</feature>
<reference evidence="7" key="1">
    <citation type="journal article" date="2019" name="Int. J. Syst. Evol. Microbiol.">
        <title>The Global Catalogue of Microorganisms (GCM) 10K type strain sequencing project: providing services to taxonomists for standard genome sequencing and annotation.</title>
        <authorList>
            <consortium name="The Broad Institute Genomics Platform"/>
            <consortium name="The Broad Institute Genome Sequencing Center for Infectious Disease"/>
            <person name="Wu L."/>
            <person name="Ma J."/>
        </authorList>
    </citation>
    <scope>NUCLEOTIDE SEQUENCE [LARGE SCALE GENOMIC DNA]</scope>
    <source>
        <strain evidence="7">JCM 16013</strain>
    </source>
</reference>
<name>A0ABP5ENP0_9ACTN</name>
<dbReference type="SMART" id="SM00382">
    <property type="entry name" value="AAA"/>
    <property type="match status" value="1"/>
</dbReference>
<dbReference type="InterPro" id="IPR003439">
    <property type="entry name" value="ABC_transporter-like_ATP-bd"/>
</dbReference>
<dbReference type="GO" id="GO:0005524">
    <property type="term" value="F:ATP binding"/>
    <property type="evidence" value="ECO:0007669"/>
    <property type="project" value="UniProtKB-KW"/>
</dbReference>
<dbReference type="SUPFAM" id="SSF52540">
    <property type="entry name" value="P-loop containing nucleoside triphosphate hydrolases"/>
    <property type="match status" value="1"/>
</dbReference>
<evidence type="ECO:0000313" key="6">
    <source>
        <dbReference type="EMBL" id="GAA2000464.1"/>
    </source>
</evidence>
<comment type="caution">
    <text evidence="6">The sequence shown here is derived from an EMBL/GenBank/DDBJ whole genome shotgun (WGS) entry which is preliminary data.</text>
</comment>
<dbReference type="Pfam" id="PF00005">
    <property type="entry name" value="ABC_tran"/>
    <property type="match status" value="1"/>
</dbReference>
<dbReference type="InterPro" id="IPR027417">
    <property type="entry name" value="P-loop_NTPase"/>
</dbReference>
<keyword evidence="2" id="KW-0547">Nucleotide-binding</keyword>
<dbReference type="Proteomes" id="UP001499854">
    <property type="component" value="Unassembled WGS sequence"/>
</dbReference>
<dbReference type="Pfam" id="PF12399">
    <property type="entry name" value="BCA_ABC_TP_C"/>
    <property type="match status" value="1"/>
</dbReference>
<dbReference type="CDD" id="cd03219">
    <property type="entry name" value="ABC_Mj1267_LivG_branched"/>
    <property type="match status" value="1"/>
</dbReference>
<feature type="domain" description="ABC transporter" evidence="5">
    <location>
        <begin position="4"/>
        <end position="236"/>
    </location>
</feature>
<protein>
    <submittedName>
        <fullName evidence="6">ABC transporter ATP-binding protein</fullName>
    </submittedName>
</protein>
<dbReference type="PROSITE" id="PS50893">
    <property type="entry name" value="ABC_TRANSPORTER_2"/>
    <property type="match status" value="1"/>
</dbReference>
<gene>
    <name evidence="6" type="ORF">GCM10009838_77480</name>
</gene>